<proteinExistence type="predicted"/>
<dbReference type="SMART" id="SM00382">
    <property type="entry name" value="AAA"/>
    <property type="match status" value="2"/>
</dbReference>
<dbReference type="InterPro" id="IPR017871">
    <property type="entry name" value="ABC_transporter-like_CS"/>
</dbReference>
<keyword evidence="1" id="KW-0547">Nucleotide-binding</keyword>
<dbReference type="EMBL" id="FOBS01000005">
    <property type="protein sequence ID" value="SEM15899.1"/>
    <property type="molecule type" value="Genomic_DNA"/>
</dbReference>
<dbReference type="PANTHER" id="PTHR43158">
    <property type="entry name" value="SKFA PEPTIDE EXPORT ATP-BINDING PROTEIN SKFE"/>
    <property type="match status" value="1"/>
</dbReference>
<reference evidence="4 5" key="1">
    <citation type="submission" date="2016-10" db="EMBL/GenBank/DDBJ databases">
        <authorList>
            <person name="de Groot N.N."/>
        </authorList>
    </citation>
    <scope>NUCLEOTIDE SEQUENCE [LARGE SCALE GENOMIC DNA]</scope>
    <source>
        <strain evidence="4 5">DSM 8423</strain>
    </source>
</reference>
<evidence type="ECO:0000256" key="1">
    <source>
        <dbReference type="ARBA" id="ARBA00022741"/>
    </source>
</evidence>
<name>A0A1H7W473_9BACT</name>
<keyword evidence="2 4" id="KW-0067">ATP-binding</keyword>
<evidence type="ECO:0000256" key="2">
    <source>
        <dbReference type="ARBA" id="ARBA00022840"/>
    </source>
</evidence>
<feature type="domain" description="ABC transporter" evidence="3">
    <location>
        <begin position="13"/>
        <end position="247"/>
    </location>
</feature>
<dbReference type="Pfam" id="PF00005">
    <property type="entry name" value="ABC_tran"/>
    <property type="match status" value="2"/>
</dbReference>
<dbReference type="Gene3D" id="3.40.50.300">
    <property type="entry name" value="P-loop containing nucleotide triphosphate hydrolases"/>
    <property type="match status" value="2"/>
</dbReference>
<dbReference type="InterPro" id="IPR003593">
    <property type="entry name" value="AAA+_ATPase"/>
</dbReference>
<dbReference type="AlphaFoldDB" id="A0A1H7W473"/>
<sequence length="491" mass="54669">MKQKRKRTETRFITLKDVTLRKRDAFLLPGTFWKIRTGQNWAILGENGSGKSVLARSLKGDVPIVRGELIRHVPEAAVGGIGYLSFELLEEILLREDRFEDAHAFSGWGRTLTTGEMLEIGAENGACMDSFDDILGIRPLLDRSIRVLSNGEIRKVLITRALLSRPKLLILDEPFAGLDTASRESLAQAISVLMAKGTQIILITQRLEEILPGISHVLIIREGRVAKAGSREEVMKADILKPFSGSGISLPPLPRPIPESLPKARQTADLLVEMKNVHVAFGKVTVLDRLTWSVRRGENWAVVGPNGSGKTTLLALITGDNLQVYANDVRLFGHKRGGGESIWEIRQRIGLVSPELQLRYRKPVSVREVVLSGLFDSIGLYRNVSADQKALADSWLACIGMKDRSERPFNLLSYGEKRLVLIARAMIKSPELLILDEPCQGLDRSNREMVLALMEEIGRQSSTGMIYVTHHETEMIPCIQHVLKLGEERQA</sequence>
<dbReference type="GO" id="GO:0016887">
    <property type="term" value="F:ATP hydrolysis activity"/>
    <property type="evidence" value="ECO:0007669"/>
    <property type="project" value="InterPro"/>
</dbReference>
<dbReference type="PROSITE" id="PS50893">
    <property type="entry name" value="ABC_TRANSPORTER_2"/>
    <property type="match status" value="2"/>
</dbReference>
<evidence type="ECO:0000259" key="3">
    <source>
        <dbReference type="PROSITE" id="PS50893"/>
    </source>
</evidence>
<dbReference type="PANTHER" id="PTHR43158:SF2">
    <property type="entry name" value="SKFA PEPTIDE EXPORT ATP-BINDING PROTEIN SKFE"/>
    <property type="match status" value="1"/>
</dbReference>
<organism evidence="4 5">
    <name type="scientific">Syntrophus gentianae</name>
    <dbReference type="NCBI Taxonomy" id="43775"/>
    <lineage>
        <taxon>Bacteria</taxon>
        <taxon>Pseudomonadati</taxon>
        <taxon>Thermodesulfobacteriota</taxon>
        <taxon>Syntrophia</taxon>
        <taxon>Syntrophales</taxon>
        <taxon>Syntrophaceae</taxon>
        <taxon>Syntrophus</taxon>
    </lineage>
</organism>
<dbReference type="SUPFAM" id="SSF52540">
    <property type="entry name" value="P-loop containing nucleoside triphosphate hydrolases"/>
    <property type="match status" value="2"/>
</dbReference>
<dbReference type="STRING" id="43775.SAMN04489760_105143"/>
<protein>
    <submittedName>
        <fullName evidence="4">Molybdate transport system ATP-binding protein</fullName>
    </submittedName>
</protein>
<accession>A0A1H7W473</accession>
<dbReference type="InterPro" id="IPR027417">
    <property type="entry name" value="P-loop_NTPase"/>
</dbReference>
<evidence type="ECO:0000313" key="4">
    <source>
        <dbReference type="EMBL" id="SEM15899.1"/>
    </source>
</evidence>
<dbReference type="GO" id="GO:0005524">
    <property type="term" value="F:ATP binding"/>
    <property type="evidence" value="ECO:0007669"/>
    <property type="project" value="UniProtKB-KW"/>
</dbReference>
<gene>
    <name evidence="4" type="ORF">SAMN04489760_105143</name>
</gene>
<keyword evidence="5" id="KW-1185">Reference proteome</keyword>
<dbReference type="PROSITE" id="PS00211">
    <property type="entry name" value="ABC_TRANSPORTER_1"/>
    <property type="match status" value="1"/>
</dbReference>
<dbReference type="RefSeq" id="WP_093882669.1">
    <property type="nucleotide sequence ID" value="NZ_FOBS01000005.1"/>
</dbReference>
<dbReference type="Proteomes" id="UP000198744">
    <property type="component" value="Unassembled WGS sequence"/>
</dbReference>
<dbReference type="InterPro" id="IPR003439">
    <property type="entry name" value="ABC_transporter-like_ATP-bd"/>
</dbReference>
<dbReference type="OrthoDB" id="9809450at2"/>
<feature type="domain" description="ABC transporter" evidence="3">
    <location>
        <begin position="272"/>
        <end position="491"/>
    </location>
</feature>
<evidence type="ECO:0000313" key="5">
    <source>
        <dbReference type="Proteomes" id="UP000198744"/>
    </source>
</evidence>